<evidence type="ECO:0000313" key="2">
    <source>
        <dbReference type="Proteomes" id="UP000218615"/>
    </source>
</evidence>
<accession>A0A284VNM7</accession>
<gene>
    <name evidence="1" type="ORF">MNV_2030030</name>
</gene>
<reference evidence="2" key="1">
    <citation type="submission" date="2017-06" db="EMBL/GenBank/DDBJ databases">
        <authorList>
            <person name="Cremers G."/>
        </authorList>
    </citation>
    <scope>NUCLEOTIDE SEQUENCE [LARGE SCALE GENOMIC DNA]</scope>
</reference>
<protein>
    <submittedName>
        <fullName evidence="1">Uncharacterized protein</fullName>
    </submittedName>
</protein>
<proteinExistence type="predicted"/>
<keyword evidence="2" id="KW-1185">Reference proteome</keyword>
<dbReference type="Proteomes" id="UP000218615">
    <property type="component" value="Unassembled WGS sequence"/>
</dbReference>
<evidence type="ECO:0000313" key="1">
    <source>
        <dbReference type="EMBL" id="SNQ60828.1"/>
    </source>
</evidence>
<sequence length="132" mass="15495">MPIFDIAERRPRINIFKLGSAYYFKHFFDDPKLFRELEPYYEKPNYRFRMATVDEMSGVIKLLDANGYEPVLIEDPAPFTVEISRYRKYGELLKNSVENYLLRDKVVLAMKDMVWVEQALAMGAVVRASGKE</sequence>
<dbReference type="EMBL" id="FZMP01000117">
    <property type="protein sequence ID" value="SNQ60828.1"/>
    <property type="molecule type" value="Genomic_DNA"/>
</dbReference>
<dbReference type="RefSeq" id="WP_096205331.1">
    <property type="nucleotide sequence ID" value="NZ_FZMP01000117.1"/>
</dbReference>
<dbReference type="OrthoDB" id="202386at2157"/>
<organism evidence="1 2">
    <name type="scientific">Candidatus Methanoperedens nitratireducens</name>
    <dbReference type="NCBI Taxonomy" id="1392998"/>
    <lineage>
        <taxon>Archaea</taxon>
        <taxon>Methanobacteriati</taxon>
        <taxon>Methanobacteriota</taxon>
        <taxon>Stenosarchaea group</taxon>
        <taxon>Methanomicrobia</taxon>
        <taxon>Methanosarcinales</taxon>
        <taxon>ANME-2 cluster</taxon>
        <taxon>Candidatus Methanoperedentaceae</taxon>
        <taxon>Candidatus Methanoperedens</taxon>
    </lineage>
</organism>
<name>A0A284VNM7_9EURY</name>
<dbReference type="AlphaFoldDB" id="A0A284VNM7"/>